<dbReference type="AlphaFoldDB" id="A0A8F5BVF9"/>
<accession>A0A8F5BVF9</accession>
<sequence>MIEDCEIPKALVTYAYLNARNERVFKEVREKTEAYLVDYPGEEEREIIIITTRLLKFRNVVNMYTLLKRT</sequence>
<gene>
    <name evidence="1" type="ORF">J5U21_01761</name>
</gene>
<organism evidence="1 2">
    <name type="scientific">Saccharolobus shibatae</name>
    <dbReference type="NCBI Taxonomy" id="2286"/>
    <lineage>
        <taxon>Archaea</taxon>
        <taxon>Thermoproteota</taxon>
        <taxon>Thermoprotei</taxon>
        <taxon>Sulfolobales</taxon>
        <taxon>Sulfolobaceae</taxon>
        <taxon>Saccharolobus</taxon>
    </lineage>
</organism>
<name>A0A8F5BVF9_9CREN</name>
<proteinExistence type="predicted"/>
<evidence type="ECO:0000313" key="2">
    <source>
        <dbReference type="Proteomes" id="UP000693941"/>
    </source>
</evidence>
<protein>
    <submittedName>
        <fullName evidence="1">Uncharacterized protein</fullName>
    </submittedName>
</protein>
<reference evidence="1" key="1">
    <citation type="journal article" date="2021" name="Environ. Microbiol.">
        <title>New insights into the diversity and evolution of the archaeal mobilome from three complete genomes of Saccharolobus shibatae.</title>
        <authorList>
            <person name="Medvedeva S."/>
            <person name="Brandt D."/>
            <person name="Cvirkaite-Krupovic V."/>
            <person name="Liu Y."/>
            <person name="Severinov K."/>
            <person name="Ishino S."/>
            <person name="Ishino Y."/>
            <person name="Prangishvili D."/>
            <person name="Kalinowski J."/>
            <person name="Krupovic M."/>
        </authorList>
    </citation>
    <scope>NUCLEOTIDE SEQUENCE</scope>
    <source>
        <strain evidence="1">BEU9</strain>
    </source>
</reference>
<dbReference type="GeneID" id="75046191"/>
<dbReference type="RefSeq" id="WP_261310580.1">
    <property type="nucleotide sequence ID" value="NZ_CP077715.1"/>
</dbReference>
<dbReference type="EMBL" id="CP077715">
    <property type="protein sequence ID" value="QXJ32110.1"/>
    <property type="molecule type" value="Genomic_DNA"/>
</dbReference>
<evidence type="ECO:0000313" key="1">
    <source>
        <dbReference type="EMBL" id="QXJ32110.1"/>
    </source>
</evidence>
<dbReference type="Proteomes" id="UP000693941">
    <property type="component" value="Chromosome"/>
</dbReference>